<feature type="domain" description="MADF" evidence="2">
    <location>
        <begin position="12"/>
        <end position="101"/>
    </location>
</feature>
<name>A0ABM0K8T2_APLCA</name>
<dbReference type="PANTHER" id="PTHR12243:SF60">
    <property type="entry name" value="SI:CH211-15D5.12-RELATED"/>
    <property type="match status" value="1"/>
</dbReference>
<dbReference type="PROSITE" id="PS51031">
    <property type="entry name" value="BESS"/>
    <property type="match status" value="1"/>
</dbReference>
<accession>A0ABM0K8T2</accession>
<evidence type="ECO:0000313" key="4">
    <source>
        <dbReference type="Proteomes" id="UP000694888"/>
    </source>
</evidence>
<dbReference type="Proteomes" id="UP000694888">
    <property type="component" value="Unplaced"/>
</dbReference>
<reference evidence="5" key="1">
    <citation type="submission" date="2025-08" db="UniProtKB">
        <authorList>
            <consortium name="RefSeq"/>
        </authorList>
    </citation>
    <scope>IDENTIFICATION</scope>
</reference>
<keyword evidence="1" id="KW-0539">Nucleus</keyword>
<evidence type="ECO:0000256" key="1">
    <source>
        <dbReference type="PROSITE-ProRule" id="PRU00371"/>
    </source>
</evidence>
<dbReference type="InterPro" id="IPR006578">
    <property type="entry name" value="MADF-dom"/>
</dbReference>
<dbReference type="PANTHER" id="PTHR12243">
    <property type="entry name" value="MADF DOMAIN TRANSCRIPTION FACTOR"/>
    <property type="match status" value="1"/>
</dbReference>
<gene>
    <name evidence="5" type="primary">LOC101848009</name>
</gene>
<dbReference type="RefSeq" id="XP_005111547.1">
    <property type="nucleotide sequence ID" value="XM_005111490.3"/>
</dbReference>
<sequence>MPLPDSEAFNLRFVQLVETYKCLYDTTLPDYTSKDVQDKAWEVIATKCRASVLECKLRWKHLRGGLTRYIKNVKRRSSQRAKPIKQFYLWDVMQFVLPFVKSRSDPESSLPFCLKQEEEDPDEIEGDLLSDDEVDDTYGNNIETPVEEEAALETFCELEPVPTACFKRGSRKRLKTLTAGDSFEMVANPDFARSTPVEKAENFDLDFFKSILPDMAELNASQKRRFKVRVLQLLEEFSCEGTAHVPSSPVIEVRSLEKSSE</sequence>
<evidence type="ECO:0000313" key="5">
    <source>
        <dbReference type="RefSeq" id="XP_005111547.1"/>
    </source>
</evidence>
<dbReference type="Pfam" id="PF10545">
    <property type="entry name" value="MADF_DNA_bdg"/>
    <property type="match status" value="1"/>
</dbReference>
<dbReference type="InterPro" id="IPR004210">
    <property type="entry name" value="BESS_motif"/>
</dbReference>
<protein>
    <submittedName>
        <fullName evidence="5">Uncharacterized protein LOC101848009</fullName>
    </submittedName>
</protein>
<feature type="domain" description="BESS" evidence="3">
    <location>
        <begin position="201"/>
        <end position="240"/>
    </location>
</feature>
<dbReference type="PROSITE" id="PS51029">
    <property type="entry name" value="MADF"/>
    <property type="match status" value="1"/>
</dbReference>
<dbReference type="Pfam" id="PF02944">
    <property type="entry name" value="BESS"/>
    <property type="match status" value="1"/>
</dbReference>
<organism evidence="4 5">
    <name type="scientific">Aplysia californica</name>
    <name type="common">California sea hare</name>
    <dbReference type="NCBI Taxonomy" id="6500"/>
    <lineage>
        <taxon>Eukaryota</taxon>
        <taxon>Metazoa</taxon>
        <taxon>Spiralia</taxon>
        <taxon>Lophotrochozoa</taxon>
        <taxon>Mollusca</taxon>
        <taxon>Gastropoda</taxon>
        <taxon>Heterobranchia</taxon>
        <taxon>Euthyneura</taxon>
        <taxon>Tectipleura</taxon>
        <taxon>Aplysiida</taxon>
        <taxon>Aplysioidea</taxon>
        <taxon>Aplysiidae</taxon>
        <taxon>Aplysia</taxon>
    </lineage>
</organism>
<dbReference type="SMART" id="SM00595">
    <property type="entry name" value="MADF"/>
    <property type="match status" value="1"/>
</dbReference>
<evidence type="ECO:0000259" key="2">
    <source>
        <dbReference type="PROSITE" id="PS51029"/>
    </source>
</evidence>
<keyword evidence="4" id="KW-1185">Reference proteome</keyword>
<dbReference type="GeneID" id="101848009"/>
<dbReference type="InterPro" id="IPR039353">
    <property type="entry name" value="TF_Adf1"/>
</dbReference>
<comment type="subcellular location">
    <subcellularLocation>
        <location evidence="1">Nucleus</location>
    </subcellularLocation>
</comment>
<proteinExistence type="predicted"/>
<evidence type="ECO:0000259" key="3">
    <source>
        <dbReference type="PROSITE" id="PS51031"/>
    </source>
</evidence>